<dbReference type="Proteomes" id="UP000325030">
    <property type="component" value="Chromosome"/>
</dbReference>
<evidence type="ECO:0000256" key="1">
    <source>
        <dbReference type="PIRSR" id="PIRSR602848-1"/>
    </source>
</evidence>
<dbReference type="RefSeq" id="WP_149528502.1">
    <property type="nucleotide sequence ID" value="NZ_AP018929.1"/>
</dbReference>
<evidence type="ECO:0000313" key="3">
    <source>
        <dbReference type="EMBL" id="BBG26817.1"/>
    </source>
</evidence>
<reference evidence="5" key="1">
    <citation type="submission" date="2018-09" db="EMBL/GenBank/DDBJ databases">
        <title>Complete Genome Sequencing of Sulfolobus sp. JCM 16834.</title>
        <authorList>
            <person name="Kato S."/>
            <person name="Itoh T."/>
            <person name="Ohkuma M."/>
        </authorList>
    </citation>
    <scope>NUCLEOTIDE SEQUENCE [LARGE SCALE GENOMIC DNA]</scope>
    <source>
        <strain evidence="5">IC-007</strain>
    </source>
</reference>
<dbReference type="AlphaFoldDB" id="A0A510DV12"/>
<evidence type="ECO:0000313" key="5">
    <source>
        <dbReference type="Proteomes" id="UP000325030"/>
    </source>
</evidence>
<evidence type="ECO:0008006" key="6">
    <source>
        <dbReference type="Google" id="ProtNLM"/>
    </source>
</evidence>
<dbReference type="GeneID" id="41717681"/>
<protein>
    <recommendedName>
        <fullName evidence="6">Haloacid dehalogenase</fullName>
    </recommendedName>
</protein>
<dbReference type="NCBIfam" id="NF011156">
    <property type="entry name" value="PRK14562.1-1"/>
    <property type="match status" value="1"/>
</dbReference>
<dbReference type="EMBL" id="AP018929">
    <property type="protein sequence ID" value="BBG24062.1"/>
    <property type="molecule type" value="Genomic_DNA"/>
</dbReference>
<feature type="binding site" evidence="1">
    <location>
        <position position="127"/>
    </location>
    <ligand>
        <name>Mg(2+)</name>
        <dbReference type="ChEBI" id="CHEBI:18420"/>
    </ligand>
</feature>
<dbReference type="EMBL" id="AP018930">
    <property type="protein sequence ID" value="BBG26817.1"/>
    <property type="molecule type" value="Genomic_DNA"/>
</dbReference>
<feature type="binding site" evidence="1">
    <location>
        <position position="91"/>
    </location>
    <ligand>
        <name>Mg(2+)</name>
        <dbReference type="ChEBI" id="CHEBI:18420"/>
    </ligand>
</feature>
<name>A0A510DV12_9CREN</name>
<dbReference type="OrthoDB" id="26985at2157"/>
<evidence type="ECO:0000313" key="4">
    <source>
        <dbReference type="Proteomes" id="UP000322983"/>
    </source>
</evidence>
<dbReference type="InterPro" id="IPR002848">
    <property type="entry name" value="Translin_fam"/>
</dbReference>
<dbReference type="GO" id="GO:0043565">
    <property type="term" value="F:sequence-specific DNA binding"/>
    <property type="evidence" value="ECO:0007669"/>
    <property type="project" value="InterPro"/>
</dbReference>
<accession>A0A510DV12</accession>
<gene>
    <name evidence="2" type="ORF">IC006_1363</name>
    <name evidence="3" type="ORF">IC007_1338</name>
</gene>
<reference evidence="2 4" key="2">
    <citation type="journal article" date="2020" name="Int. J. Syst. Evol. Microbiol.">
        <title>Sulfuracidifex tepidarius gen. nov., sp. nov. and transfer of Sulfolobus metallicus Huber and Stetter 1992 to the genus Sulfuracidifex as Sulfuracidifex metallicus comb. nov.</title>
        <authorList>
            <person name="Itoh T."/>
            <person name="Miura T."/>
            <person name="Sakai H.D."/>
            <person name="Kato S."/>
            <person name="Ohkuma M."/>
            <person name="Takashina T."/>
        </authorList>
    </citation>
    <scope>NUCLEOTIDE SEQUENCE [LARGE SCALE GENOMIC DNA]</scope>
    <source>
        <strain evidence="2 4">IC-006</strain>
        <strain evidence="3">IC-007</strain>
    </source>
</reference>
<dbReference type="CDD" id="cd14820">
    <property type="entry name" value="TRAX"/>
    <property type="match status" value="1"/>
</dbReference>
<dbReference type="Proteomes" id="UP000322983">
    <property type="component" value="Chromosome"/>
</dbReference>
<dbReference type="GO" id="GO:0046872">
    <property type="term" value="F:metal ion binding"/>
    <property type="evidence" value="ECO:0007669"/>
    <property type="project" value="UniProtKB-KW"/>
</dbReference>
<dbReference type="InterPro" id="IPR036081">
    <property type="entry name" value="Translin_sf"/>
</dbReference>
<dbReference type="SUPFAM" id="SSF74784">
    <property type="entry name" value="Translin"/>
    <property type="match status" value="1"/>
</dbReference>
<dbReference type="PANTHER" id="PTHR10741">
    <property type="entry name" value="TRANSLIN AND TRANSLIN ASSOCIATED PROTEIN X"/>
    <property type="match status" value="1"/>
</dbReference>
<dbReference type="Gene3D" id="1.20.58.2140">
    <property type="match status" value="1"/>
</dbReference>
<dbReference type="KEGG" id="step:IC006_1363"/>
<keyword evidence="4" id="KW-1185">Reference proteome</keyword>
<organism evidence="2 4">
    <name type="scientific">Sulfuracidifex tepidarius</name>
    <dbReference type="NCBI Taxonomy" id="1294262"/>
    <lineage>
        <taxon>Archaea</taxon>
        <taxon>Thermoproteota</taxon>
        <taxon>Thermoprotei</taxon>
        <taxon>Sulfolobales</taxon>
        <taxon>Sulfolobaceae</taxon>
        <taxon>Sulfuracidifex</taxon>
    </lineage>
</organism>
<dbReference type="STRING" id="1294262.GCA_001316085_01346"/>
<keyword evidence="1" id="KW-0460">Magnesium</keyword>
<sequence>MISEELKEYISSVNGKLMDRFENREKLLQMSRELIRSCGETVSLSHRGEKEKALKKYDEAIKKSKEVLQVVSNFPELLYGDVGTAFQELAEASVVVSMYFDEKLKLASDLGIPDTYYITGIADSVGEMRRRVLELLKKGENKKAEETYSMMEEIYQTLWGLEYPKSVVPGLRQKVDSLRRILEETYHDIFLASLRISTNDVIH</sequence>
<keyword evidence="1" id="KW-0479">Metal-binding</keyword>
<accession>A0A510E2W6</accession>
<evidence type="ECO:0000313" key="2">
    <source>
        <dbReference type="EMBL" id="BBG24062.1"/>
    </source>
</evidence>
<proteinExistence type="predicted"/>